<feature type="compositionally biased region" description="Polar residues" evidence="2">
    <location>
        <begin position="167"/>
        <end position="198"/>
    </location>
</feature>
<evidence type="ECO:0000256" key="1">
    <source>
        <dbReference type="PROSITE-ProRule" id="PRU00175"/>
    </source>
</evidence>
<protein>
    <submittedName>
        <fullName evidence="5">Uncharacterized protein LOC107759258 isoform X1</fullName>
    </submittedName>
    <submittedName>
        <fullName evidence="5">Uncharacterized protein isoform X1</fullName>
    </submittedName>
</protein>
<evidence type="ECO:0000313" key="5">
    <source>
        <dbReference type="RefSeq" id="XP_016432628.1"/>
    </source>
</evidence>
<dbReference type="GeneID" id="107759258"/>
<sequence length="388" mass="42724">MVGGPLSRKCKTNGSICSKVEEKRLEAPVPTSVSSVRRSPVLSSKKDTTHNLKKNSSLAFSTKVLCGKETESTPELRSAETRNRSSFSAPTISSSRKTNTEKQNDHTVQVPQMKTRLKKGSESEAIKTSQVKDTPAPGRPPLPPVAKKIKKISAAASQVLQEITPIQTSIHQSQPTPRHTKSSELQKTSSKTQLSHQKMQGKALVHQSKFQKAPTSDLSQKRTLNQNSVGKTRIPTSIRQSKSSTSTKEPLRINEEPIHHIIWEGPDETFESSGITCPLCENDLLYMPDEYVDGYYDDVEPSVLPNVAILPCGHSFHSVCLDGIAPEENSASSKFCQLYRSLMVSFPFDCVAALADTTSPLSHASNQLGWVTVFAENSHFVKRWKASR</sequence>
<feature type="region of interest" description="Disordered" evidence="2">
    <location>
        <begin position="167"/>
        <end position="249"/>
    </location>
</feature>
<dbReference type="Proteomes" id="UP000790787">
    <property type="component" value="Chromosome 9"/>
</dbReference>
<dbReference type="RefSeq" id="XP_016432628.1">
    <property type="nucleotide sequence ID" value="XM_016577142.1"/>
</dbReference>
<dbReference type="SMART" id="SM00184">
    <property type="entry name" value="RING"/>
    <property type="match status" value="1"/>
</dbReference>
<feature type="domain" description="RING-type" evidence="3">
    <location>
        <begin position="277"/>
        <end position="340"/>
    </location>
</feature>
<feature type="compositionally biased region" description="Polar residues" evidence="2">
    <location>
        <begin position="84"/>
        <end position="97"/>
    </location>
</feature>
<dbReference type="OMA" id="HIRWEGD"/>
<name>A0A1S3WY77_TOBAC</name>
<dbReference type="PANTHER" id="PTHR31150">
    <property type="entry name" value="EXPRESSED PROTEIN"/>
    <property type="match status" value="1"/>
</dbReference>
<proteinExistence type="predicted"/>
<dbReference type="PaxDb" id="4097-A0A1S3WY77"/>
<dbReference type="PANTHER" id="PTHR31150:SF6">
    <property type="entry name" value="ZINC ION BINDING PROTEIN"/>
    <property type="match status" value="1"/>
</dbReference>
<feature type="compositionally biased region" description="Polar residues" evidence="2">
    <location>
        <begin position="208"/>
        <end position="248"/>
    </location>
</feature>
<keyword evidence="1" id="KW-0863">Zinc-finger</keyword>
<keyword evidence="1" id="KW-0479">Metal-binding</keyword>
<evidence type="ECO:0000313" key="4">
    <source>
        <dbReference type="Proteomes" id="UP000790787"/>
    </source>
</evidence>
<dbReference type="GO" id="GO:0008270">
    <property type="term" value="F:zinc ion binding"/>
    <property type="evidence" value="ECO:0007669"/>
    <property type="project" value="UniProtKB-KW"/>
</dbReference>
<dbReference type="InterPro" id="IPR001841">
    <property type="entry name" value="Znf_RING"/>
</dbReference>
<evidence type="ECO:0000256" key="2">
    <source>
        <dbReference type="SAM" id="MobiDB-lite"/>
    </source>
</evidence>
<dbReference type="SUPFAM" id="SSF57850">
    <property type="entry name" value="RING/U-box"/>
    <property type="match status" value="1"/>
</dbReference>
<gene>
    <name evidence="5" type="primary">LOC107759258</name>
</gene>
<dbReference type="OrthoDB" id="1887047at2759"/>
<dbReference type="RefSeq" id="XP_016432628.1">
    <property type="nucleotide sequence ID" value="XM_016577142.2"/>
</dbReference>
<feature type="region of interest" description="Disordered" evidence="2">
    <location>
        <begin position="68"/>
        <end position="144"/>
    </location>
</feature>
<feature type="compositionally biased region" description="Low complexity" evidence="2">
    <location>
        <begin position="28"/>
        <end position="43"/>
    </location>
</feature>
<dbReference type="PROSITE" id="PS50089">
    <property type="entry name" value="ZF_RING_2"/>
    <property type="match status" value="1"/>
</dbReference>
<dbReference type="AlphaFoldDB" id="A0A1S3WY77"/>
<dbReference type="KEGG" id="nta:107759258"/>
<accession>A0A1S3WY77</accession>
<organism evidence="4 5">
    <name type="scientific">Nicotiana tabacum</name>
    <name type="common">Common tobacco</name>
    <dbReference type="NCBI Taxonomy" id="4097"/>
    <lineage>
        <taxon>Eukaryota</taxon>
        <taxon>Viridiplantae</taxon>
        <taxon>Streptophyta</taxon>
        <taxon>Embryophyta</taxon>
        <taxon>Tracheophyta</taxon>
        <taxon>Spermatophyta</taxon>
        <taxon>Magnoliopsida</taxon>
        <taxon>eudicotyledons</taxon>
        <taxon>Gunneridae</taxon>
        <taxon>Pentapetalae</taxon>
        <taxon>asterids</taxon>
        <taxon>lamiids</taxon>
        <taxon>Solanales</taxon>
        <taxon>Solanaceae</taxon>
        <taxon>Nicotianoideae</taxon>
        <taxon>Nicotianeae</taxon>
        <taxon>Nicotiana</taxon>
    </lineage>
</organism>
<reference evidence="4" key="1">
    <citation type="journal article" date="2014" name="Nat. Commun.">
        <title>The tobacco genome sequence and its comparison with those of tomato and potato.</title>
        <authorList>
            <person name="Sierro N."/>
            <person name="Battey J.N."/>
            <person name="Ouadi S."/>
            <person name="Bakaher N."/>
            <person name="Bovet L."/>
            <person name="Willig A."/>
            <person name="Goepfert S."/>
            <person name="Peitsch M.C."/>
            <person name="Ivanov N.V."/>
        </authorList>
    </citation>
    <scope>NUCLEOTIDE SEQUENCE [LARGE SCALE GENOMIC DNA]</scope>
</reference>
<keyword evidence="4" id="KW-1185">Reference proteome</keyword>
<feature type="region of interest" description="Disordered" evidence="2">
    <location>
        <begin position="24"/>
        <end position="51"/>
    </location>
</feature>
<evidence type="ECO:0000259" key="3">
    <source>
        <dbReference type="PROSITE" id="PS50089"/>
    </source>
</evidence>
<keyword evidence="1" id="KW-0862">Zinc</keyword>
<reference evidence="5" key="2">
    <citation type="submission" date="2025-08" db="UniProtKB">
        <authorList>
            <consortium name="RefSeq"/>
        </authorList>
    </citation>
    <scope>IDENTIFICATION</scope>
    <source>
        <tissue evidence="5">Leaf</tissue>
    </source>
</reference>